<dbReference type="InterPro" id="IPR036612">
    <property type="entry name" value="KH_dom_type_1_sf"/>
</dbReference>
<feature type="domain" description="K Homology" evidence="8">
    <location>
        <begin position="255"/>
        <end position="323"/>
    </location>
</feature>
<dbReference type="Gene3D" id="3.30.1370.10">
    <property type="entry name" value="K Homology domain, type 1"/>
    <property type="match status" value="16"/>
</dbReference>
<dbReference type="CDD" id="cd22411">
    <property type="entry name" value="KH-I_Vigilin_rpt8"/>
    <property type="match status" value="1"/>
</dbReference>
<feature type="domain" description="K Homology" evidence="8">
    <location>
        <begin position="754"/>
        <end position="823"/>
    </location>
</feature>
<dbReference type="Proteomes" id="UP000478052">
    <property type="component" value="Unassembled WGS sequence"/>
</dbReference>
<dbReference type="InterPro" id="IPR004087">
    <property type="entry name" value="KH_dom"/>
</dbReference>
<evidence type="ECO:0000259" key="8">
    <source>
        <dbReference type="SMART" id="SM00322"/>
    </source>
</evidence>
<evidence type="ECO:0000256" key="1">
    <source>
        <dbReference type="ARBA" id="ARBA00004496"/>
    </source>
</evidence>
<proteinExistence type="predicted"/>
<evidence type="ECO:0000256" key="3">
    <source>
        <dbReference type="ARBA" id="ARBA00022737"/>
    </source>
</evidence>
<sequence length="1448" mass="163056">MLELQQQDIPKLKSERAVSNNTGQEDGGNNGNSYDLVFPALPDSKTLAPKNIGVNGQSASSNVPPKGWNKVRTSTVNNVFTISVQDRKSDNSEKFGEGESKRICSQITRETGAEIEISTSKNMNLTFLVRGKDADVTEAKRRIIASFQTQGHSVLEKKLTKLYSVQREKAPQTDQNQFFCASPNATSAVPVPKEHHCQVMGKQGTRRKEIEQRTGARIQMPSIQDTSDIINVTGTRDAVEKAVQEIRMISDELSKKAFERIEIPKIFHPFITGGHNEKLNSLMKETGVKIHVPPPSVNRDEITIAGDKEGVQSAIEQIKQVYTKMEKESATVFVEIPKQKHKYLMAQKGNGIQDILLETNVSVEMPQQDSDKETVTLRGLYKDLGTGLTKLYEKANSMTAETIECPGWMHRFLIGKNGSNLRELIEDNEKVHVEFSDDNKIIVEGPTNMIPKVIDSLKKAIDCYVSTELVVDPKFFKHIIGKNGSNINRVKNDAGVIINISESDNNSNIIRIEGRKDGVELAKSELEEMIYKLENEVEKEISIDQRHHRAIIGVKGEKVRELQEAFNVQITFPSSVEARSNLVKIRGLNDDVNKAFKSLAKLAKELDEANYVLEIPVFKQFHKLVVGKGGANIKKIREETDTRIDLPREGEDSDTIKVMGNKEKVLMACDMIKKIQNEMGDIVTKEIVLGNVKVRNVMVNLGNKFIQSIKEDCGGNVSLKLPAVKGDNTIVIKGPEDDVDSAITQIQTMVDEVHNSVLDLKVKPEFHKYLIGKKRANVKRIRDLTNTRIIFPPETDSVNENITIVGKKENVDKAKLEFEAMITDISNVVEDRVEINEKYHKSFVAKRGEFLHKLEEECGGVKISFPKPGGGDKVVLKGSKANVAIAKQRLLDHARVLENTIQVEVNVDPKYHRHFVARRGEIINRIIDDCNGVSITFPKLASNDDVVIIKGDKTNAEEAKRRIEEIVKDLENIIEITMSVPPKHHRHFVARRAEVINQISAEFNGVTVTFPQVNSNSSEVLIKGHKDFVEKVKNKINNIVIDLEQRITVEVIIPQRMHRVLMRNRDLLEGMRRDLDVWIKFPERPPEDQYNREPEDVNVGEDTDENRAPSMNDIVTIFGKPENCESAKQILIDNIPKTIDLNVPSEYHRSLIGSKGATIRKLSDDYNVQIKVPNQEQNADIIKITGVQKDIDEVVAAIKEEMRLYDADKEDRQLRSYEIQMTIEPEFHPMIIGKKGDTVRNLRNKYGVQVNLPRRGEGNNENIVTVVGYQQSAESARDEIQEMVDKLKNVYKEEILIDNRIHSRLIGFRGRNISQIMDKYHVDIRFSKFDSSNPDLVVVYAREDATQDDVLDCIDYLEMIQQDYLTDLFENEARANLKPKTESQSIPNGNHNSQGGAGFVMGNGAPWEKAHPDTNSTRDFPSFAGIATSANNAGSDKTNLPSWGSGRR</sequence>
<evidence type="ECO:0000256" key="7">
    <source>
        <dbReference type="SAM" id="MobiDB-lite"/>
    </source>
</evidence>
<dbReference type="PANTHER" id="PTHR10627">
    <property type="entry name" value="SCP160"/>
    <property type="match status" value="1"/>
</dbReference>
<evidence type="ECO:0000256" key="4">
    <source>
        <dbReference type="ARBA" id="ARBA00022884"/>
    </source>
</evidence>
<keyword evidence="6" id="KW-0175">Coiled coil</keyword>
<evidence type="ECO:0000256" key="2">
    <source>
        <dbReference type="ARBA" id="ARBA00022490"/>
    </source>
</evidence>
<feature type="compositionally biased region" description="Basic and acidic residues" evidence="7">
    <location>
        <begin position="1084"/>
        <end position="1095"/>
    </location>
</feature>
<dbReference type="OrthoDB" id="10027144at2759"/>
<dbReference type="Pfam" id="PF00013">
    <property type="entry name" value="KH_1"/>
    <property type="match status" value="14"/>
</dbReference>
<feature type="compositionally biased region" description="Polar residues" evidence="7">
    <location>
        <begin position="1382"/>
        <end position="1394"/>
    </location>
</feature>
<feature type="domain" description="K Homology" evidence="8">
    <location>
        <begin position="899"/>
        <end position="968"/>
    </location>
</feature>
<dbReference type="EMBL" id="VUJU01002167">
    <property type="protein sequence ID" value="KAF0762349.1"/>
    <property type="molecule type" value="Genomic_DNA"/>
</dbReference>
<dbReference type="InterPro" id="IPR057778">
    <property type="entry name" value="KH_Vigilin_N"/>
</dbReference>
<keyword evidence="3" id="KW-0677">Repeat</keyword>
<dbReference type="CDD" id="cd22407">
    <property type="entry name" value="KH-I_Vigilin_rpt3"/>
    <property type="match status" value="1"/>
</dbReference>
<protein>
    <submittedName>
        <fullName evidence="9">Vigilin</fullName>
    </submittedName>
</protein>
<dbReference type="GO" id="GO:0003729">
    <property type="term" value="F:mRNA binding"/>
    <property type="evidence" value="ECO:0007669"/>
    <property type="project" value="TreeGrafter"/>
</dbReference>
<feature type="region of interest" description="Disordered" evidence="7">
    <location>
        <begin position="1"/>
        <end position="70"/>
    </location>
</feature>
<dbReference type="GO" id="GO:0010468">
    <property type="term" value="P:regulation of gene expression"/>
    <property type="evidence" value="ECO:0007669"/>
    <property type="project" value="UniProtKB-ARBA"/>
</dbReference>
<comment type="subcellular location">
    <subcellularLocation>
        <location evidence="1">Cytoplasm</location>
    </subcellularLocation>
</comment>
<dbReference type="CDD" id="cd02394">
    <property type="entry name" value="KH-I_Vigilin_rpt6"/>
    <property type="match status" value="1"/>
</dbReference>
<comment type="caution">
    <text evidence="9">The sequence shown here is derived from an EMBL/GenBank/DDBJ whole genome shotgun (WGS) entry which is preliminary data.</text>
</comment>
<feature type="domain" description="K Homology" evidence="8">
    <location>
        <begin position="827"/>
        <end position="895"/>
    </location>
</feature>
<feature type="region of interest" description="Disordered" evidence="7">
    <location>
        <begin position="1378"/>
        <end position="1448"/>
    </location>
</feature>
<evidence type="ECO:0000313" key="10">
    <source>
        <dbReference type="Proteomes" id="UP000478052"/>
    </source>
</evidence>
<gene>
    <name evidence="9" type="ORF">FWK35_00012997</name>
</gene>
<feature type="coiled-coil region" evidence="6">
    <location>
        <begin position="949"/>
        <end position="976"/>
    </location>
</feature>
<feature type="domain" description="K Homology" evidence="8">
    <location>
        <begin position="609"/>
        <end position="677"/>
    </location>
</feature>
<feature type="domain" description="K Homology" evidence="8">
    <location>
        <begin position="397"/>
        <end position="462"/>
    </location>
</feature>
<feature type="domain" description="K Homology" evidence="8">
    <location>
        <begin position="1137"/>
        <end position="1203"/>
    </location>
</feature>
<feature type="domain" description="K Homology" evidence="8">
    <location>
        <begin position="183"/>
        <end position="251"/>
    </location>
</feature>
<evidence type="ECO:0000256" key="5">
    <source>
        <dbReference type="PROSITE-ProRule" id="PRU00117"/>
    </source>
</evidence>
<dbReference type="Pfam" id="PF24668">
    <property type="entry name" value="KH_Vigilin"/>
    <property type="match status" value="1"/>
</dbReference>
<feature type="compositionally biased region" description="Polar residues" evidence="7">
    <location>
        <begin position="54"/>
        <end position="63"/>
    </location>
</feature>
<dbReference type="PANTHER" id="PTHR10627:SF31">
    <property type="entry name" value="DODECA-SATELLITE-BINDING PROTEIN 1, ISOFORM A"/>
    <property type="match status" value="1"/>
</dbReference>
<keyword evidence="4 5" id="KW-0694">RNA-binding</keyword>
<feature type="domain" description="K Homology" evidence="8">
    <location>
        <begin position="681"/>
        <end position="751"/>
    </location>
</feature>
<feature type="compositionally biased region" description="Polar residues" evidence="7">
    <location>
        <begin position="1428"/>
        <end position="1442"/>
    </location>
</feature>
<name>A0A6G0YWC8_APHCR</name>
<dbReference type="PROSITE" id="PS50084">
    <property type="entry name" value="KH_TYPE_1"/>
    <property type="match status" value="14"/>
</dbReference>
<feature type="domain" description="K Homology" evidence="8">
    <location>
        <begin position="1045"/>
        <end position="1136"/>
    </location>
</feature>
<feature type="domain" description="K Homology" evidence="8">
    <location>
        <begin position="972"/>
        <end position="1041"/>
    </location>
</feature>
<feature type="domain" description="K Homology" evidence="8">
    <location>
        <begin position="1289"/>
        <end position="1362"/>
    </location>
</feature>
<evidence type="ECO:0000313" key="9">
    <source>
        <dbReference type="EMBL" id="KAF0762349.1"/>
    </source>
</evidence>
<feature type="domain" description="K Homology" evidence="8">
    <location>
        <begin position="1215"/>
        <end position="1285"/>
    </location>
</feature>
<organism evidence="9 10">
    <name type="scientific">Aphis craccivora</name>
    <name type="common">Cowpea aphid</name>
    <dbReference type="NCBI Taxonomy" id="307492"/>
    <lineage>
        <taxon>Eukaryota</taxon>
        <taxon>Metazoa</taxon>
        <taxon>Ecdysozoa</taxon>
        <taxon>Arthropoda</taxon>
        <taxon>Hexapoda</taxon>
        <taxon>Insecta</taxon>
        <taxon>Pterygota</taxon>
        <taxon>Neoptera</taxon>
        <taxon>Paraneoptera</taxon>
        <taxon>Hemiptera</taxon>
        <taxon>Sternorrhyncha</taxon>
        <taxon>Aphidomorpha</taxon>
        <taxon>Aphidoidea</taxon>
        <taxon>Aphididae</taxon>
        <taxon>Aphidini</taxon>
        <taxon>Aphis</taxon>
        <taxon>Aphis</taxon>
    </lineage>
</organism>
<dbReference type="CDD" id="cd22417">
    <property type="entry name" value="KH-I_Vigilin_rpt14"/>
    <property type="match status" value="1"/>
</dbReference>
<reference evidence="9 10" key="1">
    <citation type="submission" date="2019-08" db="EMBL/GenBank/DDBJ databases">
        <title>Whole genome of Aphis craccivora.</title>
        <authorList>
            <person name="Voronova N.V."/>
            <person name="Shulinski R.S."/>
            <person name="Bandarenka Y.V."/>
            <person name="Zhorov D.G."/>
            <person name="Warner D."/>
        </authorList>
    </citation>
    <scope>NUCLEOTIDE SEQUENCE [LARGE SCALE GENOMIC DNA]</scope>
    <source>
        <strain evidence="9">180601</strain>
        <tissue evidence="9">Whole Body</tissue>
    </source>
</reference>
<dbReference type="SUPFAM" id="SSF54791">
    <property type="entry name" value="Eukaryotic type KH-domain (KH-domain type I)"/>
    <property type="match status" value="14"/>
</dbReference>
<accession>A0A6G0YWC8</accession>
<keyword evidence="2" id="KW-0963">Cytoplasm</keyword>
<keyword evidence="10" id="KW-1185">Reference proteome</keyword>
<dbReference type="InterPro" id="IPR004088">
    <property type="entry name" value="KH_dom_type_1"/>
</dbReference>
<evidence type="ECO:0000256" key="6">
    <source>
        <dbReference type="SAM" id="Coils"/>
    </source>
</evidence>
<dbReference type="SMART" id="SM00322">
    <property type="entry name" value="KH"/>
    <property type="match status" value="16"/>
</dbReference>
<feature type="domain" description="K Homology" evidence="8">
    <location>
        <begin position="328"/>
        <end position="396"/>
    </location>
</feature>
<feature type="domain" description="K Homology" evidence="8">
    <location>
        <begin position="535"/>
        <end position="604"/>
    </location>
</feature>
<dbReference type="CDD" id="cd22408">
    <property type="entry name" value="KH-I_Vigilin_rpt4"/>
    <property type="match status" value="1"/>
</dbReference>
<feature type="region of interest" description="Disordered" evidence="7">
    <location>
        <begin position="1084"/>
        <end position="1108"/>
    </location>
</feature>
<feature type="domain" description="K Homology" evidence="8">
    <location>
        <begin position="463"/>
        <end position="531"/>
    </location>
</feature>